<gene>
    <name evidence="3" type="ORF">AAIG39_25280</name>
</gene>
<dbReference type="Pfam" id="PF05345">
    <property type="entry name" value="He_PIG"/>
    <property type="match status" value="1"/>
</dbReference>
<dbReference type="RefSeq" id="WP_343195020.1">
    <property type="nucleotide sequence ID" value="NZ_JBCIVJ010000046.1"/>
</dbReference>
<sequence length="259" mass="26412">TLSATQADGSALPAWLSFTPSTGTFSGTPGNADIGSLVIRVTATDAGNTSISTTFSLTVTRAGITGGDPQFRISDGANGPRPLDSRTPTLQPQEAGTPPLNALITPASLGSFNAGRTAGSSSMMASIFGTTSDGASGGDATKSEVANVFGRGSSFGSHFESSLGSFPSFNKDPALGGTSSLASVFSGIYLPSLTPMEVFTGGSWKDINLHAQGVTEQGQEQATAAFTPSFHRQLQHIGDAQGQRLSAIEQALYDRGQQG</sequence>
<feature type="non-terminal residue" evidence="3">
    <location>
        <position position="1"/>
    </location>
</feature>
<dbReference type="SUPFAM" id="SSF49313">
    <property type="entry name" value="Cadherin-like"/>
    <property type="match status" value="1"/>
</dbReference>
<dbReference type="InterPro" id="IPR006644">
    <property type="entry name" value="Cadg"/>
</dbReference>
<accession>A0ABU9VC86</accession>
<dbReference type="InterPro" id="IPR013783">
    <property type="entry name" value="Ig-like_fold"/>
</dbReference>
<feature type="domain" description="Dystroglycan-type cadherin-like" evidence="2">
    <location>
        <begin position="1"/>
        <end position="66"/>
    </location>
</feature>
<protein>
    <submittedName>
        <fullName evidence="3">Ig domain-containing protein</fullName>
    </submittedName>
</protein>
<reference evidence="3 4" key="1">
    <citation type="submission" date="2024-02" db="EMBL/GenBank/DDBJ databases">
        <title>Whole genome of MDR Enterobacteriaceae from southern Thailand.</title>
        <authorList>
            <person name="Surachat K."/>
        </authorList>
    </citation>
    <scope>NUCLEOTIDE SEQUENCE [LARGE SCALE GENOMIC DNA]</scope>
    <source>
        <strain evidence="3 4">PSU_29</strain>
    </source>
</reference>
<dbReference type="Proteomes" id="UP001411173">
    <property type="component" value="Unassembled WGS sequence"/>
</dbReference>
<proteinExistence type="predicted"/>
<name>A0ABU9VC86_9ENTR</name>
<keyword evidence="4" id="KW-1185">Reference proteome</keyword>
<comment type="caution">
    <text evidence="3">The sequence shown here is derived from an EMBL/GenBank/DDBJ whole genome shotgun (WGS) entry which is preliminary data.</text>
</comment>
<dbReference type="InterPro" id="IPR015919">
    <property type="entry name" value="Cadherin-like_sf"/>
</dbReference>
<evidence type="ECO:0000313" key="3">
    <source>
        <dbReference type="EMBL" id="MEN0582285.1"/>
    </source>
</evidence>
<dbReference type="EMBL" id="JBCIVJ010000046">
    <property type="protein sequence ID" value="MEN0582285.1"/>
    <property type="molecule type" value="Genomic_DNA"/>
</dbReference>
<dbReference type="Gene3D" id="2.60.40.10">
    <property type="entry name" value="Immunoglobulins"/>
    <property type="match status" value="1"/>
</dbReference>
<evidence type="ECO:0000259" key="2">
    <source>
        <dbReference type="SMART" id="SM00736"/>
    </source>
</evidence>
<feature type="region of interest" description="Disordered" evidence="1">
    <location>
        <begin position="66"/>
        <end position="93"/>
    </location>
</feature>
<evidence type="ECO:0000313" key="4">
    <source>
        <dbReference type="Proteomes" id="UP001411173"/>
    </source>
</evidence>
<evidence type="ECO:0000256" key="1">
    <source>
        <dbReference type="SAM" id="MobiDB-lite"/>
    </source>
</evidence>
<organism evidence="3 4">
    <name type="scientific">Phytobacter palmae</name>
    <dbReference type="NCBI Taxonomy" id="1855371"/>
    <lineage>
        <taxon>Bacteria</taxon>
        <taxon>Pseudomonadati</taxon>
        <taxon>Pseudomonadota</taxon>
        <taxon>Gammaproteobacteria</taxon>
        <taxon>Enterobacterales</taxon>
        <taxon>Enterobacteriaceae</taxon>
        <taxon>Phytobacter</taxon>
    </lineage>
</organism>
<dbReference type="SMART" id="SM00736">
    <property type="entry name" value="CADG"/>
    <property type="match status" value="1"/>
</dbReference>